<dbReference type="InterPro" id="IPR027417">
    <property type="entry name" value="P-loop_NTPase"/>
</dbReference>
<organism evidence="2 3">
    <name type="scientific">Streptococcus mitis</name>
    <dbReference type="NCBI Taxonomy" id="28037"/>
    <lineage>
        <taxon>Bacteria</taxon>
        <taxon>Bacillati</taxon>
        <taxon>Bacillota</taxon>
        <taxon>Bacilli</taxon>
        <taxon>Lactobacillales</taxon>
        <taxon>Streptococcaceae</taxon>
        <taxon>Streptococcus</taxon>
        <taxon>Streptococcus mitis group</taxon>
    </lineage>
</organism>
<dbReference type="EMBL" id="RJPY01000008">
    <property type="protein sequence ID" value="RSJ96604.1"/>
    <property type="molecule type" value="Genomic_DNA"/>
</dbReference>
<reference evidence="2 3" key="1">
    <citation type="submission" date="2018-11" db="EMBL/GenBank/DDBJ databases">
        <title>Species Designations Belie Phenotypic and Genotypic Heterogeneity in Oral Streptococci.</title>
        <authorList>
            <person name="Velsko I."/>
        </authorList>
    </citation>
    <scope>NUCLEOTIDE SEQUENCE [LARGE SCALE GENOMIC DNA]</scope>
    <source>
        <strain evidence="2 3">BCC08</strain>
    </source>
</reference>
<dbReference type="Pfam" id="PF13304">
    <property type="entry name" value="AAA_21"/>
    <property type="match status" value="1"/>
</dbReference>
<dbReference type="Gene3D" id="3.40.50.300">
    <property type="entry name" value="P-loop containing nucleotide triphosphate hydrolases"/>
    <property type="match status" value="1"/>
</dbReference>
<dbReference type="GO" id="GO:0005524">
    <property type="term" value="F:ATP binding"/>
    <property type="evidence" value="ECO:0007669"/>
    <property type="project" value="InterPro"/>
</dbReference>
<proteinExistence type="predicted"/>
<evidence type="ECO:0000259" key="1">
    <source>
        <dbReference type="Pfam" id="PF13304"/>
    </source>
</evidence>
<dbReference type="Proteomes" id="UP000277773">
    <property type="component" value="Unassembled WGS sequence"/>
</dbReference>
<dbReference type="RefSeq" id="WP_115904856.1">
    <property type="nucleotide sequence ID" value="NZ_RJPY01000008.1"/>
</dbReference>
<accession>A0A428HL48</accession>
<protein>
    <recommendedName>
        <fullName evidence="1">ATPase AAA-type core domain-containing protein</fullName>
    </recommendedName>
</protein>
<evidence type="ECO:0000313" key="3">
    <source>
        <dbReference type="Proteomes" id="UP000277773"/>
    </source>
</evidence>
<dbReference type="SUPFAM" id="SSF52540">
    <property type="entry name" value="P-loop containing nucleoside triphosphate hydrolases"/>
    <property type="match status" value="1"/>
</dbReference>
<dbReference type="PANTHER" id="PTHR40396">
    <property type="entry name" value="ATPASE-LIKE PROTEIN"/>
    <property type="match status" value="1"/>
</dbReference>
<dbReference type="AlphaFoldDB" id="A0A428HL48"/>
<dbReference type="GO" id="GO:0016887">
    <property type="term" value="F:ATP hydrolysis activity"/>
    <property type="evidence" value="ECO:0007669"/>
    <property type="project" value="InterPro"/>
</dbReference>
<comment type="caution">
    <text evidence="2">The sequence shown here is derived from an EMBL/GenBank/DDBJ whole genome shotgun (WGS) entry which is preliminary data.</text>
</comment>
<name>A0A428HL48_STRMT</name>
<gene>
    <name evidence="2" type="ORF">D8786_06710</name>
</gene>
<dbReference type="InterPro" id="IPR003959">
    <property type="entry name" value="ATPase_AAA_core"/>
</dbReference>
<dbReference type="PANTHER" id="PTHR40396:SF1">
    <property type="entry name" value="ATPASE AAA-TYPE CORE DOMAIN-CONTAINING PROTEIN"/>
    <property type="match status" value="1"/>
</dbReference>
<sequence>MLIEFKAKNFTSFKNEVTFSMVSSEKLQELLNNRIKIEADFHLLKSASIFGANASGKTNLLHALGFITEFLRRSMLDSQEGKRNFKNLTFSLDNASKDNPTEFEISFLMKEQIVTYSFSLFQGDVISESLIIDDNLIFIRNSDKILDYSSDIFKTEDELNLKFGLTNSNSLFLTVLSVTNTKIAEEIIEYLTENIIFLSGDGKNAKFTKNIIKENDSYKSKVLDLLKVADFNITDLDIKQHKFKIEPFGDSNLEIPKEIVEEARDEATRLLSKHNIYDSEGMIVDNKLFDVEGFESSGTRVFLSLAGPIINVLEKGGILVIDEADALLHPLVTKYLIELFNDIENTHSQLIITSHNSNILDQELLRRDQIWFVEKDELEISHLTALSEYKFNGAIVRSDERYAKNYLKGKYGAIPYVRNDMVHKIFKTILGD</sequence>
<evidence type="ECO:0000313" key="2">
    <source>
        <dbReference type="EMBL" id="RSJ96604.1"/>
    </source>
</evidence>
<feature type="domain" description="ATPase AAA-type core" evidence="1">
    <location>
        <begin position="48"/>
        <end position="361"/>
    </location>
</feature>